<dbReference type="PROSITE" id="PS50835">
    <property type="entry name" value="IG_LIKE"/>
    <property type="match status" value="2"/>
</dbReference>
<dbReference type="InterPro" id="IPR007110">
    <property type="entry name" value="Ig-like_dom"/>
</dbReference>
<dbReference type="InterPro" id="IPR000353">
    <property type="entry name" value="MHC_II_b_N"/>
</dbReference>
<dbReference type="InterPro" id="IPR011162">
    <property type="entry name" value="MHC_I/II-like_Ag-recog"/>
</dbReference>
<gene>
    <name evidence="19" type="ORF">H671_1g3223</name>
</gene>
<evidence type="ECO:0000256" key="5">
    <source>
        <dbReference type="ARBA" id="ARBA00022753"/>
    </source>
</evidence>
<evidence type="ECO:0000256" key="7">
    <source>
        <dbReference type="ARBA" id="ARBA00022989"/>
    </source>
</evidence>
<accession>A0A061IH88</accession>
<dbReference type="InterPro" id="IPR050160">
    <property type="entry name" value="MHC/Immunoglobulin"/>
</dbReference>
<dbReference type="GO" id="GO:0042613">
    <property type="term" value="C:MHC class II protein complex"/>
    <property type="evidence" value="ECO:0007669"/>
    <property type="project" value="UniProtKB-KW"/>
</dbReference>
<keyword evidence="12" id="KW-0491">MHC II</keyword>
<feature type="domain" description="Ig-like" evidence="18">
    <location>
        <begin position="129"/>
        <end position="215"/>
    </location>
</feature>
<evidence type="ECO:0000313" key="20">
    <source>
        <dbReference type="Proteomes" id="UP000030759"/>
    </source>
</evidence>
<keyword evidence="4 17" id="KW-0732">Signal</keyword>
<dbReference type="GO" id="GO:0005765">
    <property type="term" value="C:lysosomal membrane"/>
    <property type="evidence" value="ECO:0007669"/>
    <property type="project" value="UniProtKB-SubCell"/>
</dbReference>
<dbReference type="GO" id="GO:0002682">
    <property type="term" value="P:regulation of immune system process"/>
    <property type="evidence" value="ECO:0007669"/>
    <property type="project" value="UniProtKB-ARBA"/>
</dbReference>
<dbReference type="InterPro" id="IPR013783">
    <property type="entry name" value="Ig-like_fold"/>
</dbReference>
<dbReference type="InterPro" id="IPR001003">
    <property type="entry name" value="MHC_II_a_N"/>
</dbReference>
<feature type="chain" id="PRO_5001600924" evidence="17">
    <location>
        <begin position="27"/>
        <end position="530"/>
    </location>
</feature>
<evidence type="ECO:0000256" key="10">
    <source>
        <dbReference type="ARBA" id="ARBA00023157"/>
    </source>
</evidence>
<dbReference type="InterPro" id="IPR003006">
    <property type="entry name" value="Ig/MHC_CS"/>
</dbReference>
<evidence type="ECO:0000256" key="11">
    <source>
        <dbReference type="ARBA" id="ARBA00023180"/>
    </source>
</evidence>
<keyword evidence="9 16" id="KW-0472">Membrane</keyword>
<dbReference type="InterPro" id="IPR036179">
    <property type="entry name" value="Ig-like_dom_sf"/>
</dbReference>
<evidence type="ECO:0000256" key="3">
    <source>
        <dbReference type="ARBA" id="ARBA00022692"/>
    </source>
</evidence>
<keyword evidence="6" id="KW-0391">Immunity</keyword>
<evidence type="ECO:0000313" key="19">
    <source>
        <dbReference type="EMBL" id="ERE88228.1"/>
    </source>
</evidence>
<dbReference type="PANTHER" id="PTHR19944">
    <property type="entry name" value="MHC CLASS II-RELATED"/>
    <property type="match status" value="1"/>
</dbReference>
<dbReference type="Proteomes" id="UP000030759">
    <property type="component" value="Unassembled WGS sequence"/>
</dbReference>
<evidence type="ECO:0000256" key="9">
    <source>
        <dbReference type="ARBA" id="ARBA00023136"/>
    </source>
</evidence>
<evidence type="ECO:0000256" key="1">
    <source>
        <dbReference type="ARBA" id="ARBA00004352"/>
    </source>
</evidence>
<protein>
    <submittedName>
        <fullName evidence="19">Class II histocompatibility antigen, M alpha chain-like protein</fullName>
    </submittedName>
</protein>
<name>A0A061IH88_CRIGR</name>
<feature type="domain" description="Ig-like" evidence="18">
    <location>
        <begin position="377"/>
        <end position="467"/>
    </location>
</feature>
<reference evidence="20" key="1">
    <citation type="journal article" date="2013" name="Nat. Biotechnol.">
        <title>Chinese hamster genome sequenced from sorted chromosomes.</title>
        <authorList>
            <person name="Brinkrolf K."/>
            <person name="Rupp O."/>
            <person name="Laux H."/>
            <person name="Kollin F."/>
            <person name="Ernst W."/>
            <person name="Linke B."/>
            <person name="Kofler R."/>
            <person name="Romand S."/>
            <person name="Hesse F."/>
            <person name="Budach W.E."/>
            <person name="Galosy S."/>
            <person name="Muller D."/>
            <person name="Noll T."/>
            <person name="Wienberg J."/>
            <person name="Jostock T."/>
            <person name="Leonard M."/>
            <person name="Grillari J."/>
            <person name="Tauch A."/>
            <person name="Goesmann A."/>
            <person name="Helk B."/>
            <person name="Mott J.E."/>
            <person name="Puhler A."/>
            <person name="Borth N."/>
        </authorList>
    </citation>
    <scope>NUCLEOTIDE SEQUENCE [LARGE SCALE GENOMIC DNA]</scope>
    <source>
        <strain evidence="20">17A/GY</strain>
    </source>
</reference>
<evidence type="ECO:0000256" key="6">
    <source>
        <dbReference type="ARBA" id="ARBA00022859"/>
    </source>
</evidence>
<dbReference type="EMBL" id="KE666174">
    <property type="protein sequence ID" value="ERE88228.1"/>
    <property type="molecule type" value="Genomic_DNA"/>
</dbReference>
<dbReference type="InterPro" id="IPR003597">
    <property type="entry name" value="Ig_C1-set"/>
</dbReference>
<dbReference type="CDD" id="cd21002">
    <property type="entry name" value="IgC1_MHC_II_beta_HLA-DM"/>
    <property type="match status" value="1"/>
</dbReference>
<evidence type="ECO:0000259" key="18">
    <source>
        <dbReference type="PROSITE" id="PS50835"/>
    </source>
</evidence>
<dbReference type="SUPFAM" id="SSF48726">
    <property type="entry name" value="Immunoglobulin"/>
    <property type="match status" value="2"/>
</dbReference>
<comment type="subcellular location">
    <subcellularLocation>
        <location evidence="14">Late endosome membrane</location>
        <topology evidence="14">Single-pass type I membrane protein</topology>
    </subcellularLocation>
    <subcellularLocation>
        <location evidence="1">Lysosome membrane</location>
        <topology evidence="1">Single-pass type I membrane protein</topology>
    </subcellularLocation>
</comment>
<evidence type="ECO:0000256" key="4">
    <source>
        <dbReference type="ARBA" id="ARBA00022729"/>
    </source>
</evidence>
<feature type="transmembrane region" description="Helical" evidence="16">
    <location>
        <begin position="234"/>
        <end position="253"/>
    </location>
</feature>
<dbReference type="Pfam" id="PF00969">
    <property type="entry name" value="MHC_II_beta"/>
    <property type="match status" value="1"/>
</dbReference>
<dbReference type="Pfam" id="PF00993">
    <property type="entry name" value="MHC_II_alpha"/>
    <property type="match status" value="1"/>
</dbReference>
<organism evidence="19 20">
    <name type="scientific">Cricetulus griseus</name>
    <name type="common">Chinese hamster</name>
    <name type="synonym">Cricetulus barabensis griseus</name>
    <dbReference type="NCBI Taxonomy" id="10029"/>
    <lineage>
        <taxon>Eukaryota</taxon>
        <taxon>Metazoa</taxon>
        <taxon>Chordata</taxon>
        <taxon>Craniata</taxon>
        <taxon>Vertebrata</taxon>
        <taxon>Euteleostomi</taxon>
        <taxon>Mammalia</taxon>
        <taxon>Eutheria</taxon>
        <taxon>Euarchontoglires</taxon>
        <taxon>Glires</taxon>
        <taxon>Rodentia</taxon>
        <taxon>Myomorpha</taxon>
        <taxon>Muroidea</taxon>
        <taxon>Cricetidae</taxon>
        <taxon>Cricetinae</taxon>
        <taxon>Cricetulus</taxon>
    </lineage>
</organism>
<keyword evidence="13" id="KW-0458">Lysosome</keyword>
<keyword evidence="5" id="KW-0967">Endosome</keyword>
<dbReference type="Gene3D" id="3.10.320.10">
    <property type="entry name" value="Class II Histocompatibility Antigen, M Beta Chain, Chain B, domain 1"/>
    <property type="match status" value="2"/>
</dbReference>
<keyword evidence="8" id="KW-1064">Adaptive immunity</keyword>
<dbReference type="SMART" id="SM00407">
    <property type="entry name" value="IGc1"/>
    <property type="match status" value="2"/>
</dbReference>
<keyword evidence="3 16" id="KW-0812">Transmembrane</keyword>
<keyword evidence="7 16" id="KW-1133">Transmembrane helix</keyword>
<evidence type="ECO:0000256" key="15">
    <source>
        <dbReference type="RuleBase" id="RU004238"/>
    </source>
</evidence>
<dbReference type="SUPFAM" id="SSF54452">
    <property type="entry name" value="MHC antigen-recognition domain"/>
    <property type="match status" value="2"/>
</dbReference>
<evidence type="ECO:0000256" key="17">
    <source>
        <dbReference type="SAM" id="SignalP"/>
    </source>
</evidence>
<dbReference type="GO" id="GO:0031902">
    <property type="term" value="C:late endosome membrane"/>
    <property type="evidence" value="ECO:0007669"/>
    <property type="project" value="UniProtKB-SubCell"/>
</dbReference>
<dbReference type="InterPro" id="IPR014745">
    <property type="entry name" value="MHC_II_a/b_N"/>
</dbReference>
<dbReference type="GO" id="GO:0002250">
    <property type="term" value="P:adaptive immune response"/>
    <property type="evidence" value="ECO:0007669"/>
    <property type="project" value="UniProtKB-KW"/>
</dbReference>
<dbReference type="Pfam" id="PF07654">
    <property type="entry name" value="C1-set"/>
    <property type="match status" value="2"/>
</dbReference>
<dbReference type="SMART" id="SM00920">
    <property type="entry name" value="MHC_II_alpha"/>
    <property type="match status" value="1"/>
</dbReference>
<evidence type="ECO:0000256" key="16">
    <source>
        <dbReference type="SAM" id="Phobius"/>
    </source>
</evidence>
<dbReference type="PROSITE" id="PS00290">
    <property type="entry name" value="IG_MHC"/>
    <property type="match status" value="2"/>
</dbReference>
<feature type="transmembrane region" description="Helical" evidence="16">
    <location>
        <begin position="265"/>
        <end position="286"/>
    </location>
</feature>
<feature type="transmembrane region" description="Helical" evidence="16">
    <location>
        <begin position="482"/>
        <end position="503"/>
    </location>
</feature>
<dbReference type="GO" id="GO:0019886">
    <property type="term" value="P:antigen processing and presentation of exogenous peptide antigen via MHC class II"/>
    <property type="evidence" value="ECO:0007669"/>
    <property type="project" value="UniProtKB-ARBA"/>
</dbReference>
<evidence type="ECO:0000256" key="8">
    <source>
        <dbReference type="ARBA" id="ARBA00023130"/>
    </source>
</evidence>
<evidence type="ECO:0000256" key="2">
    <source>
        <dbReference type="ARBA" id="ARBA00007394"/>
    </source>
</evidence>
<dbReference type="PANTHER" id="PTHR19944:SF50">
    <property type="entry name" value="HLA CLASS II HISTOCOMPATIBILITY ANTIGEN, DM ALPHA CHAIN"/>
    <property type="match status" value="1"/>
</dbReference>
<keyword evidence="10" id="KW-1015">Disulfide bond</keyword>
<evidence type="ECO:0000256" key="12">
    <source>
        <dbReference type="ARBA" id="ARBA00023182"/>
    </source>
</evidence>
<sequence>MDQEQKPGAGLLHLLQLLCLLPRCWAVPGGAPAPVLWEGLQNHTFRHTVFCQDGNPSIGLSESYDEDQLFYDFSQNTRVPRLPDFADWAQEQGDASAISFDKEFCNMLIQEIGPQLEGLIPVSRGLPVPEVFTLKPLEFGKPNTLVCFISNLFPPTLTVSWQHHFVPVEGASPTYISAIDGLTFQAFSYLNFTPEPFDIYSCVVTHEIDSYTPIAHWVPQNALPSDLLENVLCGLAFGLGLLGIITGIAFFIWSQKPCSVERSMAMLLQLLLGLSLGCVGVGGFVAHVESTCLLDDSGTPKDFTYCVAFNKDLLACWDPESGQIVPIEFGVLYNLAVFISKSLNTNEALIRRLGKGLQDCAMHTQPFWDALTHRTRPPSVQVARTAPINTKEPVMLACYVWGFYPADVTVTWMKNGNLVIPHNIKESTAQTNGDWTYQTVSYLALTPSYGDIYTCVVQHSATSEPVRQDWTIGLSPIQTVKVSVSAVTLGLGFIIFCFGFFSWRKARLSSYIPLPGSTYPEVKSSSPAVL</sequence>
<evidence type="ECO:0000256" key="13">
    <source>
        <dbReference type="ARBA" id="ARBA00023228"/>
    </source>
</evidence>
<evidence type="ECO:0000256" key="14">
    <source>
        <dbReference type="ARBA" id="ARBA00037817"/>
    </source>
</evidence>
<proteinExistence type="inferred from homology"/>
<dbReference type="FunFam" id="2.60.40.10:FF:000968">
    <property type="entry name" value="MHC class II H2-M beta 2 chain"/>
    <property type="match status" value="1"/>
</dbReference>
<dbReference type="Gene3D" id="2.60.40.10">
    <property type="entry name" value="Immunoglobulins"/>
    <property type="match status" value="2"/>
</dbReference>
<dbReference type="AlphaFoldDB" id="A0A061IH88"/>
<comment type="similarity">
    <text evidence="2 15">Belongs to the MHC class II family.</text>
</comment>
<feature type="signal peptide" evidence="17">
    <location>
        <begin position="1"/>
        <end position="26"/>
    </location>
</feature>
<dbReference type="SMART" id="SM00921">
    <property type="entry name" value="MHC_II_beta"/>
    <property type="match status" value="1"/>
</dbReference>
<keyword evidence="11" id="KW-0325">Glycoprotein</keyword>